<dbReference type="Pfam" id="PF00733">
    <property type="entry name" value="Asn_synthase"/>
    <property type="match status" value="1"/>
</dbReference>
<dbReference type="GO" id="GO:0004066">
    <property type="term" value="F:asparagine synthase (glutamine-hydrolyzing) activity"/>
    <property type="evidence" value="ECO:0007669"/>
    <property type="project" value="UniProtKB-EC"/>
</dbReference>
<dbReference type="EMBL" id="UOFC01000028">
    <property type="protein sequence ID" value="VAW44885.1"/>
    <property type="molecule type" value="Genomic_DNA"/>
</dbReference>
<evidence type="ECO:0000259" key="2">
    <source>
        <dbReference type="Pfam" id="PF00733"/>
    </source>
</evidence>
<dbReference type="SUPFAM" id="SSF52402">
    <property type="entry name" value="Adenine nucleotide alpha hydrolases-like"/>
    <property type="match status" value="1"/>
</dbReference>
<dbReference type="InterPro" id="IPR014729">
    <property type="entry name" value="Rossmann-like_a/b/a_fold"/>
</dbReference>
<protein>
    <submittedName>
        <fullName evidence="3">Asparagine synthetase [glutamine-hydrolyzing]</fullName>
        <ecNumber evidence="3">6.3.5.4</ecNumber>
    </submittedName>
</protein>
<gene>
    <name evidence="3" type="ORF">MNBD_GAMMA03-1433</name>
</gene>
<dbReference type="GO" id="GO:0006529">
    <property type="term" value="P:asparagine biosynthetic process"/>
    <property type="evidence" value="ECO:0007669"/>
    <property type="project" value="InterPro"/>
</dbReference>
<dbReference type="Gene3D" id="3.40.50.620">
    <property type="entry name" value="HUPs"/>
    <property type="match status" value="1"/>
</dbReference>
<feature type="domain" description="Asparagine synthetase" evidence="2">
    <location>
        <begin position="77"/>
        <end position="450"/>
    </location>
</feature>
<sequence length="455" mass="52208">PALRELNDKPWHEDEDTTADYLRYGFALPGYTAIREVREVLPGHIAYWKKNQGLSQKSWWKLKIRRYPKDRTSAIAELRETFIEAVKRRMVADVEVGAFLSGGVDSSLICAIIRKIVDSPLKTFTIGFQEAAFDERKYARLVADTFGTDHYEDVLRVWDENELERQLIDHVGQPFADASILPTSMVSQVAARHVKVALSGDGGDELFSGYQRYQARNILIWYSRLPKGLKHLAEKAVRALPEPTVHHSRSVLKKAHLFMDVVARQQAETPYFAPLIFDPGMLHQLAPDLEGKGHQPHGIPEQTELDDVGRMMFSDALIYLPQDILTKVDRASMANSLETRAPFLDRSVVELAFSMPRHWHRRGFSGKRMLREAFSDFLPISLWKRRKQGFGVPVHSWFRGGLGDRLMVLANENADSPLSSKVISRLLAAHRDGRRDYGYRLWSLYSYLLWRSHKR</sequence>
<dbReference type="PANTHER" id="PTHR43284">
    <property type="entry name" value="ASPARAGINE SYNTHETASE (GLUTAMINE-HYDROLYZING)"/>
    <property type="match status" value="1"/>
</dbReference>
<dbReference type="InterPro" id="IPR001962">
    <property type="entry name" value="Asn_synthase"/>
</dbReference>
<dbReference type="PIRSF" id="PIRSF001589">
    <property type="entry name" value="Asn_synthetase_glu-h"/>
    <property type="match status" value="1"/>
</dbReference>
<reference evidence="3" key="1">
    <citation type="submission" date="2018-06" db="EMBL/GenBank/DDBJ databases">
        <authorList>
            <person name="Zhirakovskaya E."/>
        </authorList>
    </citation>
    <scope>NUCLEOTIDE SEQUENCE</scope>
</reference>
<evidence type="ECO:0000256" key="1">
    <source>
        <dbReference type="ARBA" id="ARBA00005752"/>
    </source>
</evidence>
<name>A0A3B0VMZ7_9ZZZZ</name>
<dbReference type="InterPro" id="IPR051786">
    <property type="entry name" value="ASN_synthetase/amidase"/>
</dbReference>
<feature type="non-terminal residue" evidence="3">
    <location>
        <position position="1"/>
    </location>
</feature>
<proteinExistence type="inferred from homology"/>
<dbReference type="AlphaFoldDB" id="A0A3B0VMZ7"/>
<dbReference type="CDD" id="cd01991">
    <property type="entry name" value="Asn_synthase_B_C"/>
    <property type="match status" value="1"/>
</dbReference>
<dbReference type="InterPro" id="IPR006426">
    <property type="entry name" value="Asn_synth_AEB"/>
</dbReference>
<keyword evidence="3" id="KW-0436">Ligase</keyword>
<dbReference type="PANTHER" id="PTHR43284:SF1">
    <property type="entry name" value="ASPARAGINE SYNTHETASE"/>
    <property type="match status" value="1"/>
</dbReference>
<organism evidence="3">
    <name type="scientific">hydrothermal vent metagenome</name>
    <dbReference type="NCBI Taxonomy" id="652676"/>
    <lineage>
        <taxon>unclassified sequences</taxon>
        <taxon>metagenomes</taxon>
        <taxon>ecological metagenomes</taxon>
    </lineage>
</organism>
<dbReference type="EC" id="6.3.5.4" evidence="3"/>
<dbReference type="GO" id="GO:0005829">
    <property type="term" value="C:cytosol"/>
    <property type="evidence" value="ECO:0007669"/>
    <property type="project" value="TreeGrafter"/>
</dbReference>
<comment type="similarity">
    <text evidence="1">Belongs to the asparagine synthetase family.</text>
</comment>
<accession>A0A3B0VMZ7</accession>
<evidence type="ECO:0000313" key="3">
    <source>
        <dbReference type="EMBL" id="VAW44885.1"/>
    </source>
</evidence>